<feature type="transmembrane region" description="Helical" evidence="1">
    <location>
        <begin position="73"/>
        <end position="93"/>
    </location>
</feature>
<name>A0A3B0Z5C8_9ZZZZ</name>
<gene>
    <name evidence="2" type="ORF">MNBD_GAMMA18-1325</name>
</gene>
<dbReference type="InterPro" id="IPR027417">
    <property type="entry name" value="P-loop_NTPase"/>
</dbReference>
<proteinExistence type="predicted"/>
<dbReference type="EMBL" id="UOFP01000227">
    <property type="protein sequence ID" value="VAW88558.1"/>
    <property type="molecule type" value="Genomic_DNA"/>
</dbReference>
<protein>
    <submittedName>
        <fullName evidence="2">Uncharacterized protein</fullName>
    </submittedName>
</protein>
<evidence type="ECO:0000256" key="1">
    <source>
        <dbReference type="SAM" id="Phobius"/>
    </source>
</evidence>
<sequence>MRAICSRLAASMTIFSGGDDEYCFLNLSTESTDADKHLWRRPMPKGIRHHHSVDFQYLQSMIHDSFMPHPNTLVVLGGKMGFAMELILIPMIYEMLEKRGR</sequence>
<keyword evidence="1" id="KW-0812">Transmembrane</keyword>
<dbReference type="Gene3D" id="3.40.50.300">
    <property type="entry name" value="P-loop containing nucleotide triphosphate hydrolases"/>
    <property type="match status" value="1"/>
</dbReference>
<dbReference type="AlphaFoldDB" id="A0A3B0Z5C8"/>
<reference evidence="2" key="1">
    <citation type="submission" date="2018-06" db="EMBL/GenBank/DDBJ databases">
        <authorList>
            <person name="Zhirakovskaya E."/>
        </authorList>
    </citation>
    <scope>NUCLEOTIDE SEQUENCE</scope>
</reference>
<keyword evidence="1" id="KW-1133">Transmembrane helix</keyword>
<accession>A0A3B0Z5C8</accession>
<keyword evidence="1" id="KW-0472">Membrane</keyword>
<organism evidence="2">
    <name type="scientific">hydrothermal vent metagenome</name>
    <dbReference type="NCBI Taxonomy" id="652676"/>
    <lineage>
        <taxon>unclassified sequences</taxon>
        <taxon>metagenomes</taxon>
        <taxon>ecological metagenomes</taxon>
    </lineage>
</organism>
<evidence type="ECO:0000313" key="2">
    <source>
        <dbReference type="EMBL" id="VAW88558.1"/>
    </source>
</evidence>